<dbReference type="Pfam" id="PF00067">
    <property type="entry name" value="p450"/>
    <property type="match status" value="1"/>
</dbReference>
<keyword evidence="4" id="KW-0560">Oxidoreductase</keyword>
<gene>
    <name evidence="9" type="ORF">C8A03DRAFT_47129</name>
</gene>
<dbReference type="GO" id="GO:0004497">
    <property type="term" value="F:monooxygenase activity"/>
    <property type="evidence" value="ECO:0007669"/>
    <property type="project" value="UniProtKB-KW"/>
</dbReference>
<dbReference type="PRINTS" id="PR00465">
    <property type="entry name" value="EP450IV"/>
</dbReference>
<evidence type="ECO:0000256" key="1">
    <source>
        <dbReference type="ARBA" id="ARBA00001971"/>
    </source>
</evidence>
<organism evidence="9 10">
    <name type="scientific">Achaetomium macrosporum</name>
    <dbReference type="NCBI Taxonomy" id="79813"/>
    <lineage>
        <taxon>Eukaryota</taxon>
        <taxon>Fungi</taxon>
        <taxon>Dikarya</taxon>
        <taxon>Ascomycota</taxon>
        <taxon>Pezizomycotina</taxon>
        <taxon>Sordariomycetes</taxon>
        <taxon>Sordariomycetidae</taxon>
        <taxon>Sordariales</taxon>
        <taxon>Chaetomiaceae</taxon>
        <taxon>Achaetomium</taxon>
    </lineage>
</organism>
<comment type="caution">
    <text evidence="9">The sequence shown here is derived from an EMBL/GenBank/DDBJ whole genome shotgun (WGS) entry which is preliminary data.</text>
</comment>
<keyword evidence="7" id="KW-0349">Heme</keyword>
<evidence type="ECO:0000256" key="5">
    <source>
        <dbReference type="ARBA" id="ARBA00023004"/>
    </source>
</evidence>
<evidence type="ECO:0000256" key="2">
    <source>
        <dbReference type="ARBA" id="ARBA00010617"/>
    </source>
</evidence>
<dbReference type="GO" id="GO:0005506">
    <property type="term" value="F:iron ion binding"/>
    <property type="evidence" value="ECO:0007669"/>
    <property type="project" value="InterPro"/>
</dbReference>
<feature type="binding site" description="axial binding residue" evidence="7">
    <location>
        <position position="432"/>
    </location>
    <ligand>
        <name>heme</name>
        <dbReference type="ChEBI" id="CHEBI:30413"/>
    </ligand>
    <ligandPart>
        <name>Fe</name>
        <dbReference type="ChEBI" id="CHEBI:18248"/>
    </ligandPart>
</feature>
<reference evidence="9" key="1">
    <citation type="journal article" date="2023" name="Mol. Phylogenet. Evol.">
        <title>Genome-scale phylogeny and comparative genomics of the fungal order Sordariales.</title>
        <authorList>
            <person name="Hensen N."/>
            <person name="Bonometti L."/>
            <person name="Westerberg I."/>
            <person name="Brannstrom I.O."/>
            <person name="Guillou S."/>
            <person name="Cros-Aarteil S."/>
            <person name="Calhoun S."/>
            <person name="Haridas S."/>
            <person name="Kuo A."/>
            <person name="Mondo S."/>
            <person name="Pangilinan J."/>
            <person name="Riley R."/>
            <person name="LaButti K."/>
            <person name="Andreopoulos B."/>
            <person name="Lipzen A."/>
            <person name="Chen C."/>
            <person name="Yan M."/>
            <person name="Daum C."/>
            <person name="Ng V."/>
            <person name="Clum A."/>
            <person name="Steindorff A."/>
            <person name="Ohm R.A."/>
            <person name="Martin F."/>
            <person name="Silar P."/>
            <person name="Natvig D.O."/>
            <person name="Lalanne C."/>
            <person name="Gautier V."/>
            <person name="Ament-Velasquez S.L."/>
            <person name="Kruys A."/>
            <person name="Hutchinson M.I."/>
            <person name="Powell A.J."/>
            <person name="Barry K."/>
            <person name="Miller A.N."/>
            <person name="Grigoriev I.V."/>
            <person name="Debuchy R."/>
            <person name="Gladieux P."/>
            <person name="Hiltunen Thoren M."/>
            <person name="Johannesson H."/>
        </authorList>
    </citation>
    <scope>NUCLEOTIDE SEQUENCE</scope>
    <source>
        <strain evidence="9">CBS 532.94</strain>
    </source>
</reference>
<evidence type="ECO:0000256" key="7">
    <source>
        <dbReference type="PIRSR" id="PIRSR602403-1"/>
    </source>
</evidence>
<proteinExistence type="inferred from homology"/>
<keyword evidence="8" id="KW-0472">Membrane</keyword>
<keyword evidence="8" id="KW-0812">Transmembrane</keyword>
<evidence type="ECO:0000256" key="8">
    <source>
        <dbReference type="SAM" id="Phobius"/>
    </source>
</evidence>
<dbReference type="GO" id="GO:0020037">
    <property type="term" value="F:heme binding"/>
    <property type="evidence" value="ECO:0007669"/>
    <property type="project" value="InterPro"/>
</dbReference>
<evidence type="ECO:0000256" key="3">
    <source>
        <dbReference type="ARBA" id="ARBA00022723"/>
    </source>
</evidence>
<feature type="transmembrane region" description="Helical" evidence="8">
    <location>
        <begin position="17"/>
        <end position="38"/>
    </location>
</feature>
<evidence type="ECO:0000313" key="9">
    <source>
        <dbReference type="EMBL" id="KAK4234569.1"/>
    </source>
</evidence>
<dbReference type="CDD" id="cd11041">
    <property type="entry name" value="CYP503A1-like"/>
    <property type="match status" value="1"/>
</dbReference>
<dbReference type="Gene3D" id="1.10.630.10">
    <property type="entry name" value="Cytochrome P450"/>
    <property type="match status" value="1"/>
</dbReference>
<keyword evidence="6" id="KW-0503">Monooxygenase</keyword>
<accession>A0AAN7C3D3</accession>
<dbReference type="InterPro" id="IPR002403">
    <property type="entry name" value="Cyt_P450_E_grp-IV"/>
</dbReference>
<dbReference type="EMBL" id="MU860353">
    <property type="protein sequence ID" value="KAK4234569.1"/>
    <property type="molecule type" value="Genomic_DNA"/>
</dbReference>
<evidence type="ECO:0000256" key="6">
    <source>
        <dbReference type="ARBA" id="ARBA00023033"/>
    </source>
</evidence>
<dbReference type="SUPFAM" id="SSF48264">
    <property type="entry name" value="Cytochrome P450"/>
    <property type="match status" value="1"/>
</dbReference>
<keyword evidence="5 7" id="KW-0408">Iron</keyword>
<evidence type="ECO:0000256" key="4">
    <source>
        <dbReference type="ARBA" id="ARBA00023002"/>
    </source>
</evidence>
<dbReference type="PANTHER" id="PTHR46206:SF4">
    <property type="entry name" value="P450, PUTATIVE (EUROFUNG)-RELATED"/>
    <property type="match status" value="1"/>
</dbReference>
<name>A0AAN7C3D3_9PEZI</name>
<protein>
    <submittedName>
        <fullName evidence="9">Ent-kaurene oxidase</fullName>
    </submittedName>
</protein>
<dbReference type="Proteomes" id="UP001303760">
    <property type="component" value="Unassembled WGS sequence"/>
</dbReference>
<dbReference type="GO" id="GO:0016705">
    <property type="term" value="F:oxidoreductase activity, acting on paired donors, with incorporation or reduction of molecular oxygen"/>
    <property type="evidence" value="ECO:0007669"/>
    <property type="project" value="InterPro"/>
</dbReference>
<dbReference type="PANTHER" id="PTHR46206">
    <property type="entry name" value="CYTOCHROME P450"/>
    <property type="match status" value="1"/>
</dbReference>
<dbReference type="InterPro" id="IPR001128">
    <property type="entry name" value="Cyt_P450"/>
</dbReference>
<keyword evidence="3 7" id="KW-0479">Metal-binding</keyword>
<comment type="cofactor">
    <cofactor evidence="1 7">
        <name>heme</name>
        <dbReference type="ChEBI" id="CHEBI:30413"/>
    </cofactor>
</comment>
<sequence length="494" mass="55631">MLANIQALAQLCSSQQFLGTVFTAILVVLLGAIFPRVFRDKNSCDSNGLFTANKRFSWEPSYFARFRWITNAQKILQDADSKAQGKPYLLARGDTDLLVLPPALIPELNRLGADVLNSREYHAHSMLGALTGMGVVRKTSFHVRVLLSYISPALPAIFALTGERVSAAVAQEFPRAYEWTVMKPQKAVVRCVIFQVTFAMRCVPACLHPLLVWLLPARWGLVRGWRKLTSYVVPRVLQLKEEFSRTPDRKVSPDVISWMVEAGRTEMERDPEVLTRLVGSVAAGSTYSIANFCCRTIMDLISHPDVLAAVRAEIREKHAQVRGRWDMATLASMEKLESAMKETARLAPGSLLVYSRVVKKDHVLSNGLELKKGQFVTMSGAMRTLDPDIFEEPREYRGLRFCAEDRIEEHRARPFGSLDTDILAFGAGRWACPGRLISGIAAKILLVKLLDEYDFGFVGNKPLERHCMHEFLFFHPENKMLVRRREDSCGVVFV</sequence>
<comment type="similarity">
    <text evidence="2">Belongs to the cytochrome P450 family.</text>
</comment>
<reference evidence="9" key="2">
    <citation type="submission" date="2023-05" db="EMBL/GenBank/DDBJ databases">
        <authorList>
            <consortium name="Lawrence Berkeley National Laboratory"/>
            <person name="Steindorff A."/>
            <person name="Hensen N."/>
            <person name="Bonometti L."/>
            <person name="Westerberg I."/>
            <person name="Brannstrom I.O."/>
            <person name="Guillou S."/>
            <person name="Cros-Aarteil S."/>
            <person name="Calhoun S."/>
            <person name="Haridas S."/>
            <person name="Kuo A."/>
            <person name="Mondo S."/>
            <person name="Pangilinan J."/>
            <person name="Riley R."/>
            <person name="Labutti K."/>
            <person name="Andreopoulos B."/>
            <person name="Lipzen A."/>
            <person name="Chen C."/>
            <person name="Yanf M."/>
            <person name="Daum C."/>
            <person name="Ng V."/>
            <person name="Clum A."/>
            <person name="Ohm R."/>
            <person name="Martin F."/>
            <person name="Silar P."/>
            <person name="Natvig D."/>
            <person name="Lalanne C."/>
            <person name="Gautier V."/>
            <person name="Ament-Velasquez S.L."/>
            <person name="Kruys A."/>
            <person name="Hutchinson M.I."/>
            <person name="Powell A.J."/>
            <person name="Barry K."/>
            <person name="Miller A.N."/>
            <person name="Grigoriev I.V."/>
            <person name="Debuchy R."/>
            <person name="Gladieux P."/>
            <person name="Thoren M.H."/>
            <person name="Johannesson H."/>
        </authorList>
    </citation>
    <scope>NUCLEOTIDE SEQUENCE</scope>
    <source>
        <strain evidence="9">CBS 532.94</strain>
    </source>
</reference>
<dbReference type="AlphaFoldDB" id="A0AAN7C3D3"/>
<evidence type="ECO:0000313" key="10">
    <source>
        <dbReference type="Proteomes" id="UP001303760"/>
    </source>
</evidence>
<keyword evidence="10" id="KW-1185">Reference proteome</keyword>
<dbReference type="InterPro" id="IPR036396">
    <property type="entry name" value="Cyt_P450_sf"/>
</dbReference>
<keyword evidence="8" id="KW-1133">Transmembrane helix</keyword>